<accession>A0A1R3GFI0</accession>
<evidence type="ECO:0000256" key="1">
    <source>
        <dbReference type="SAM" id="MobiDB-lite"/>
    </source>
</evidence>
<evidence type="ECO:0000313" key="2">
    <source>
        <dbReference type="EMBL" id="OMO56845.1"/>
    </source>
</evidence>
<dbReference type="AlphaFoldDB" id="A0A1R3GFI0"/>
<protein>
    <submittedName>
        <fullName evidence="2">Uncharacterized protein</fullName>
    </submittedName>
</protein>
<dbReference type="EMBL" id="AWWV01014449">
    <property type="protein sequence ID" value="OMO56845.1"/>
    <property type="molecule type" value="Genomic_DNA"/>
</dbReference>
<keyword evidence="3" id="KW-1185">Reference proteome</keyword>
<dbReference type="Gramene" id="OMO56845">
    <property type="protein sequence ID" value="OMO56845"/>
    <property type="gene ID" value="CCACVL1_26222"/>
</dbReference>
<organism evidence="2 3">
    <name type="scientific">Corchorus capsularis</name>
    <name type="common">Jute</name>
    <dbReference type="NCBI Taxonomy" id="210143"/>
    <lineage>
        <taxon>Eukaryota</taxon>
        <taxon>Viridiplantae</taxon>
        <taxon>Streptophyta</taxon>
        <taxon>Embryophyta</taxon>
        <taxon>Tracheophyta</taxon>
        <taxon>Spermatophyta</taxon>
        <taxon>Magnoliopsida</taxon>
        <taxon>eudicotyledons</taxon>
        <taxon>Gunneridae</taxon>
        <taxon>Pentapetalae</taxon>
        <taxon>rosids</taxon>
        <taxon>malvids</taxon>
        <taxon>Malvales</taxon>
        <taxon>Malvaceae</taxon>
        <taxon>Grewioideae</taxon>
        <taxon>Apeibeae</taxon>
        <taxon>Corchorus</taxon>
    </lineage>
</organism>
<dbReference type="Proteomes" id="UP000188268">
    <property type="component" value="Unassembled WGS sequence"/>
</dbReference>
<reference evidence="2 3" key="1">
    <citation type="submission" date="2013-09" db="EMBL/GenBank/DDBJ databases">
        <title>Corchorus capsularis genome sequencing.</title>
        <authorList>
            <person name="Alam M."/>
            <person name="Haque M.S."/>
            <person name="Islam M.S."/>
            <person name="Emdad E.M."/>
            <person name="Islam M.M."/>
            <person name="Ahmed B."/>
            <person name="Halim A."/>
            <person name="Hossen Q.M.M."/>
            <person name="Hossain M.Z."/>
            <person name="Ahmed R."/>
            <person name="Khan M.M."/>
            <person name="Islam R."/>
            <person name="Rashid M.M."/>
            <person name="Khan S.A."/>
            <person name="Rahman M.S."/>
            <person name="Alam M."/>
        </authorList>
    </citation>
    <scope>NUCLEOTIDE SEQUENCE [LARGE SCALE GENOMIC DNA]</scope>
    <source>
        <strain evidence="3">cv. CVL-1</strain>
        <tissue evidence="2">Whole seedling</tissue>
    </source>
</reference>
<proteinExistence type="predicted"/>
<name>A0A1R3GFI0_COCAP</name>
<feature type="region of interest" description="Disordered" evidence="1">
    <location>
        <begin position="18"/>
        <end position="43"/>
    </location>
</feature>
<gene>
    <name evidence="2" type="ORF">CCACVL1_26222</name>
</gene>
<sequence length="43" mass="4708">MGPVHAFRAMVHVEARLAWPGPHSPPGAEGIGWRRQPPQSPEI</sequence>
<comment type="caution">
    <text evidence="2">The sequence shown here is derived from an EMBL/GenBank/DDBJ whole genome shotgun (WGS) entry which is preliminary data.</text>
</comment>
<evidence type="ECO:0000313" key="3">
    <source>
        <dbReference type="Proteomes" id="UP000188268"/>
    </source>
</evidence>